<dbReference type="EMBL" id="KN832884">
    <property type="protein sequence ID" value="KIM96427.1"/>
    <property type="molecule type" value="Genomic_DNA"/>
</dbReference>
<dbReference type="AlphaFoldDB" id="A0A0C3D3C4"/>
<evidence type="ECO:0000313" key="1">
    <source>
        <dbReference type="EMBL" id="KIM96427.1"/>
    </source>
</evidence>
<dbReference type="InParanoid" id="A0A0C3D3C4"/>
<proteinExistence type="predicted"/>
<dbReference type="HOGENOM" id="CLU_3069297_0_0_1"/>
<gene>
    <name evidence="1" type="ORF">OIDMADRAFT_20795</name>
</gene>
<protein>
    <submittedName>
        <fullName evidence="1">Uncharacterized protein</fullName>
    </submittedName>
</protein>
<sequence>MVPNKVNKVVLIRDRPKITEFIYKDSLRISLTIAELEGAVSMSYNLKVTLDRE</sequence>
<name>A0A0C3D3C4_OIDMZ</name>
<keyword evidence="2" id="KW-1185">Reference proteome</keyword>
<reference evidence="1 2" key="1">
    <citation type="submission" date="2014-04" db="EMBL/GenBank/DDBJ databases">
        <authorList>
            <consortium name="DOE Joint Genome Institute"/>
            <person name="Kuo A."/>
            <person name="Martino E."/>
            <person name="Perotto S."/>
            <person name="Kohler A."/>
            <person name="Nagy L.G."/>
            <person name="Floudas D."/>
            <person name="Copeland A."/>
            <person name="Barry K.W."/>
            <person name="Cichocki N."/>
            <person name="Veneault-Fourrey C."/>
            <person name="LaButti K."/>
            <person name="Lindquist E.A."/>
            <person name="Lipzen A."/>
            <person name="Lundell T."/>
            <person name="Morin E."/>
            <person name="Murat C."/>
            <person name="Sun H."/>
            <person name="Tunlid A."/>
            <person name="Henrissat B."/>
            <person name="Grigoriev I.V."/>
            <person name="Hibbett D.S."/>
            <person name="Martin F."/>
            <person name="Nordberg H.P."/>
            <person name="Cantor M.N."/>
            <person name="Hua S.X."/>
        </authorList>
    </citation>
    <scope>NUCLEOTIDE SEQUENCE [LARGE SCALE GENOMIC DNA]</scope>
    <source>
        <strain evidence="1 2">Zn</strain>
    </source>
</reference>
<accession>A0A0C3D3C4</accession>
<organism evidence="1 2">
    <name type="scientific">Oidiodendron maius (strain Zn)</name>
    <dbReference type="NCBI Taxonomy" id="913774"/>
    <lineage>
        <taxon>Eukaryota</taxon>
        <taxon>Fungi</taxon>
        <taxon>Dikarya</taxon>
        <taxon>Ascomycota</taxon>
        <taxon>Pezizomycotina</taxon>
        <taxon>Leotiomycetes</taxon>
        <taxon>Leotiomycetes incertae sedis</taxon>
        <taxon>Myxotrichaceae</taxon>
        <taxon>Oidiodendron</taxon>
    </lineage>
</organism>
<dbReference type="Proteomes" id="UP000054321">
    <property type="component" value="Unassembled WGS sequence"/>
</dbReference>
<evidence type="ECO:0000313" key="2">
    <source>
        <dbReference type="Proteomes" id="UP000054321"/>
    </source>
</evidence>
<reference evidence="2" key="2">
    <citation type="submission" date="2015-01" db="EMBL/GenBank/DDBJ databases">
        <title>Evolutionary Origins and Diversification of the Mycorrhizal Mutualists.</title>
        <authorList>
            <consortium name="DOE Joint Genome Institute"/>
            <consortium name="Mycorrhizal Genomics Consortium"/>
            <person name="Kohler A."/>
            <person name="Kuo A."/>
            <person name="Nagy L.G."/>
            <person name="Floudas D."/>
            <person name="Copeland A."/>
            <person name="Barry K.W."/>
            <person name="Cichocki N."/>
            <person name="Veneault-Fourrey C."/>
            <person name="LaButti K."/>
            <person name="Lindquist E.A."/>
            <person name="Lipzen A."/>
            <person name="Lundell T."/>
            <person name="Morin E."/>
            <person name="Murat C."/>
            <person name="Riley R."/>
            <person name="Ohm R."/>
            <person name="Sun H."/>
            <person name="Tunlid A."/>
            <person name="Henrissat B."/>
            <person name="Grigoriev I.V."/>
            <person name="Hibbett D.S."/>
            <person name="Martin F."/>
        </authorList>
    </citation>
    <scope>NUCLEOTIDE SEQUENCE [LARGE SCALE GENOMIC DNA]</scope>
    <source>
        <strain evidence="2">Zn</strain>
    </source>
</reference>